<comment type="caution">
    <text evidence="2">The sequence shown here is derived from an EMBL/GenBank/DDBJ whole genome shotgun (WGS) entry which is preliminary data.</text>
</comment>
<dbReference type="InterPro" id="IPR025714">
    <property type="entry name" value="Methyltranfer_dom"/>
</dbReference>
<sequence length="141" mass="15989">MNNIKNNLLKSDETLDDLQIKNIKIIQKSNGFRFGMDAVLLANFAKVKKGMRVMDLCSGTGIIPFILAGKTEAEKIFAIEIQEDMVEMGNRSITYNNLENKINIIKGDIKNVKMLKNFDKFDIVTVNPPYKLKNSGLFESR</sequence>
<dbReference type="SUPFAM" id="SSF53335">
    <property type="entry name" value="S-adenosyl-L-methionine-dependent methyltransferases"/>
    <property type="match status" value="1"/>
</dbReference>
<protein>
    <submittedName>
        <fullName evidence="2">tRNA1(Val) (Adenine(37)-N6)-methyltransferase</fullName>
        <ecNumber evidence="2">2.1.1.223</ecNumber>
    </submittedName>
</protein>
<dbReference type="EC" id="2.1.1.223" evidence="2"/>
<proteinExistence type="predicted"/>
<dbReference type="AlphaFoldDB" id="A0A1E8EWA4"/>
<gene>
    <name evidence="2" type="primary">yfiC_1</name>
    <name evidence="2" type="ORF">CLOACE_20940</name>
</gene>
<accession>A0A1E8EWA4</accession>
<dbReference type="PANTHER" id="PTHR47739:SF1">
    <property type="entry name" value="TRNA1(VAL) (ADENINE(37)-N6)-METHYLTRANSFERASE"/>
    <property type="match status" value="1"/>
</dbReference>
<dbReference type="Pfam" id="PF13847">
    <property type="entry name" value="Methyltransf_31"/>
    <property type="match status" value="1"/>
</dbReference>
<keyword evidence="2" id="KW-0489">Methyltransferase</keyword>
<evidence type="ECO:0000313" key="3">
    <source>
        <dbReference type="Proteomes" id="UP000175744"/>
    </source>
</evidence>
<organism evidence="2 3">
    <name type="scientific">Clostridium acetireducens DSM 10703</name>
    <dbReference type="NCBI Taxonomy" id="1121290"/>
    <lineage>
        <taxon>Bacteria</taxon>
        <taxon>Bacillati</taxon>
        <taxon>Bacillota</taxon>
        <taxon>Clostridia</taxon>
        <taxon>Eubacteriales</taxon>
        <taxon>Clostridiaceae</taxon>
        <taxon>Clostridium</taxon>
    </lineage>
</organism>
<name>A0A1E8EWA4_9CLOT</name>
<evidence type="ECO:0000313" key="2">
    <source>
        <dbReference type="EMBL" id="OFI01539.1"/>
    </source>
</evidence>
<keyword evidence="2" id="KW-0808">Transferase</keyword>
<dbReference type="GO" id="GO:0008168">
    <property type="term" value="F:methyltransferase activity"/>
    <property type="evidence" value="ECO:0007669"/>
    <property type="project" value="UniProtKB-KW"/>
</dbReference>
<dbReference type="InterPro" id="IPR029063">
    <property type="entry name" value="SAM-dependent_MTases_sf"/>
</dbReference>
<dbReference type="Gene3D" id="3.40.50.150">
    <property type="entry name" value="Vaccinia Virus protein VP39"/>
    <property type="match status" value="1"/>
</dbReference>
<dbReference type="InterPro" id="IPR050210">
    <property type="entry name" value="tRNA_Adenine-N(6)_MTase"/>
</dbReference>
<keyword evidence="3" id="KW-1185">Reference proteome</keyword>
<reference evidence="2 3" key="1">
    <citation type="submission" date="2016-06" db="EMBL/GenBank/DDBJ databases">
        <title>Genome sequence of Clostridium acetireducens DSM 10703.</title>
        <authorList>
            <person name="Poehlein A."/>
            <person name="Fluechter S."/>
            <person name="Duerre P."/>
            <person name="Daniel R."/>
        </authorList>
    </citation>
    <scope>NUCLEOTIDE SEQUENCE [LARGE SCALE GENOMIC DNA]</scope>
    <source>
        <strain evidence="2 3">DSM 10703</strain>
    </source>
</reference>
<dbReference type="EMBL" id="LZFO01000041">
    <property type="protein sequence ID" value="OFI01539.1"/>
    <property type="molecule type" value="Genomic_DNA"/>
</dbReference>
<dbReference type="Proteomes" id="UP000175744">
    <property type="component" value="Unassembled WGS sequence"/>
</dbReference>
<evidence type="ECO:0000259" key="1">
    <source>
        <dbReference type="Pfam" id="PF13847"/>
    </source>
</evidence>
<dbReference type="CDD" id="cd02440">
    <property type="entry name" value="AdoMet_MTases"/>
    <property type="match status" value="1"/>
</dbReference>
<dbReference type="STRING" id="1121290.CLAOCE_20940"/>
<dbReference type="PANTHER" id="PTHR47739">
    <property type="entry name" value="TRNA1(VAL) (ADENINE(37)-N6)-METHYLTRANSFERASE"/>
    <property type="match status" value="1"/>
</dbReference>
<dbReference type="PATRIC" id="fig|1121290.3.peg.2103"/>
<feature type="domain" description="Methyltransferase" evidence="1">
    <location>
        <begin position="48"/>
        <end position="127"/>
    </location>
</feature>
<dbReference type="GO" id="GO:0032259">
    <property type="term" value="P:methylation"/>
    <property type="evidence" value="ECO:0007669"/>
    <property type="project" value="UniProtKB-KW"/>
</dbReference>